<dbReference type="RefSeq" id="WP_338176031.1">
    <property type="nucleotide sequence ID" value="NZ_JAEKNQ010000005.1"/>
</dbReference>
<keyword evidence="6" id="KW-0443">Lipid metabolism</keyword>
<dbReference type="PANTHER" id="PTHR43856">
    <property type="entry name" value="CARDIOLIPIN HYDROLASE"/>
    <property type="match status" value="1"/>
</dbReference>
<protein>
    <recommendedName>
        <fullName evidence="3">phospholipase D</fullName>
        <ecNumber evidence="3">3.1.4.4</ecNumber>
    </recommendedName>
</protein>
<evidence type="ECO:0000313" key="10">
    <source>
        <dbReference type="Proteomes" id="UP000620075"/>
    </source>
</evidence>
<accession>A0A934K4S2</accession>
<dbReference type="InterPro" id="IPR051406">
    <property type="entry name" value="PLD_domain"/>
</dbReference>
<keyword evidence="5" id="KW-0442">Lipid degradation</keyword>
<evidence type="ECO:0000256" key="1">
    <source>
        <dbReference type="ARBA" id="ARBA00000798"/>
    </source>
</evidence>
<evidence type="ECO:0000256" key="2">
    <source>
        <dbReference type="ARBA" id="ARBA00008664"/>
    </source>
</evidence>
<evidence type="ECO:0000256" key="6">
    <source>
        <dbReference type="ARBA" id="ARBA00023098"/>
    </source>
</evidence>
<dbReference type="Proteomes" id="UP000620075">
    <property type="component" value="Unassembled WGS sequence"/>
</dbReference>
<organism evidence="9 10">
    <name type="scientific">Candidatus Dormiibacter inghamiae</name>
    <dbReference type="NCBI Taxonomy" id="3127013"/>
    <lineage>
        <taxon>Bacteria</taxon>
        <taxon>Bacillati</taxon>
        <taxon>Candidatus Dormiibacterota</taxon>
        <taxon>Candidatus Dormibacteria</taxon>
        <taxon>Candidatus Dormibacterales</taxon>
        <taxon>Candidatus Dormibacteraceae</taxon>
        <taxon>Candidatus Dormiibacter</taxon>
    </lineage>
</organism>
<evidence type="ECO:0000256" key="7">
    <source>
        <dbReference type="SAM" id="SignalP"/>
    </source>
</evidence>
<dbReference type="GO" id="GO:0004630">
    <property type="term" value="F:phospholipase D activity"/>
    <property type="evidence" value="ECO:0007669"/>
    <property type="project" value="UniProtKB-EC"/>
</dbReference>
<keyword evidence="7" id="KW-0732">Signal</keyword>
<comment type="caution">
    <text evidence="9">The sequence shown here is derived from an EMBL/GenBank/DDBJ whole genome shotgun (WGS) entry which is preliminary data.</text>
</comment>
<proteinExistence type="inferred from homology"/>
<name>A0A934K4S2_9BACT</name>
<evidence type="ECO:0000259" key="8">
    <source>
        <dbReference type="PROSITE" id="PS50035"/>
    </source>
</evidence>
<dbReference type="Gene3D" id="3.30.870.10">
    <property type="entry name" value="Endonuclease Chain A"/>
    <property type="match status" value="2"/>
</dbReference>
<dbReference type="GO" id="GO:0006793">
    <property type="term" value="P:phosphorus metabolic process"/>
    <property type="evidence" value="ECO:0007669"/>
    <property type="project" value="UniProtKB-ARBA"/>
</dbReference>
<comment type="similarity">
    <text evidence="2">Belongs to the phospholipase D family.</text>
</comment>
<dbReference type="PANTHER" id="PTHR43856:SF1">
    <property type="entry name" value="MITOCHONDRIAL CARDIOLIPIN HYDROLASE"/>
    <property type="match status" value="1"/>
</dbReference>
<gene>
    <name evidence="9" type="ORF">JF888_00515</name>
</gene>
<dbReference type="EC" id="3.1.4.4" evidence="3"/>
<dbReference type="Pfam" id="PF13091">
    <property type="entry name" value="PLDc_2"/>
    <property type="match status" value="2"/>
</dbReference>
<evidence type="ECO:0000313" key="9">
    <source>
        <dbReference type="EMBL" id="MBJ7601676.1"/>
    </source>
</evidence>
<keyword evidence="4" id="KW-0378">Hydrolase</keyword>
<dbReference type="EMBL" id="JAEKNQ010000005">
    <property type="protein sequence ID" value="MBJ7601676.1"/>
    <property type="molecule type" value="Genomic_DNA"/>
</dbReference>
<dbReference type="PROSITE" id="PS51257">
    <property type="entry name" value="PROKAR_LIPOPROTEIN"/>
    <property type="match status" value="1"/>
</dbReference>
<reference evidence="9 10" key="1">
    <citation type="submission" date="2020-10" db="EMBL/GenBank/DDBJ databases">
        <title>Ca. Dormibacterota MAGs.</title>
        <authorList>
            <person name="Montgomery K."/>
        </authorList>
    </citation>
    <scope>NUCLEOTIDE SEQUENCE [LARGE SCALE GENOMIC DNA]</scope>
    <source>
        <strain evidence="9">SC8811_S16_3</strain>
    </source>
</reference>
<dbReference type="AlphaFoldDB" id="A0A934K4S2"/>
<dbReference type="GO" id="GO:0016042">
    <property type="term" value="P:lipid catabolic process"/>
    <property type="evidence" value="ECO:0007669"/>
    <property type="project" value="UniProtKB-KW"/>
</dbReference>
<feature type="domain" description="PLD phosphodiesterase" evidence="8">
    <location>
        <begin position="283"/>
        <end position="310"/>
    </location>
</feature>
<dbReference type="InterPro" id="IPR025202">
    <property type="entry name" value="PLD-like_dom"/>
</dbReference>
<evidence type="ECO:0000256" key="3">
    <source>
        <dbReference type="ARBA" id="ARBA00012027"/>
    </source>
</evidence>
<evidence type="ECO:0000256" key="4">
    <source>
        <dbReference type="ARBA" id="ARBA00022801"/>
    </source>
</evidence>
<evidence type="ECO:0000256" key="5">
    <source>
        <dbReference type="ARBA" id="ARBA00022963"/>
    </source>
</evidence>
<comment type="catalytic activity">
    <reaction evidence="1">
        <text>a 1,2-diacyl-sn-glycero-3-phosphocholine + H2O = a 1,2-diacyl-sn-glycero-3-phosphate + choline + H(+)</text>
        <dbReference type="Rhea" id="RHEA:14445"/>
        <dbReference type="ChEBI" id="CHEBI:15354"/>
        <dbReference type="ChEBI" id="CHEBI:15377"/>
        <dbReference type="ChEBI" id="CHEBI:15378"/>
        <dbReference type="ChEBI" id="CHEBI:57643"/>
        <dbReference type="ChEBI" id="CHEBI:58608"/>
        <dbReference type="EC" id="3.1.4.4"/>
    </reaction>
</comment>
<feature type="chain" id="PRO_5036675716" description="phospholipase D" evidence="7">
    <location>
        <begin position="35"/>
        <end position="345"/>
    </location>
</feature>
<dbReference type="InterPro" id="IPR001736">
    <property type="entry name" value="PLipase_D/transphosphatidylase"/>
</dbReference>
<dbReference type="PROSITE" id="PS50035">
    <property type="entry name" value="PLD"/>
    <property type="match status" value="1"/>
</dbReference>
<dbReference type="GO" id="GO:0016891">
    <property type="term" value="F:RNA endonuclease activity producing 5'-phosphomonoesters, hydrolytic mechanism"/>
    <property type="evidence" value="ECO:0007669"/>
    <property type="project" value="TreeGrafter"/>
</dbReference>
<dbReference type="SMART" id="SM00155">
    <property type="entry name" value="PLDc"/>
    <property type="match status" value="2"/>
</dbReference>
<dbReference type="SUPFAM" id="SSF56024">
    <property type="entry name" value="Phospholipase D/nuclease"/>
    <property type="match status" value="2"/>
</dbReference>
<feature type="signal peptide" evidence="7">
    <location>
        <begin position="1"/>
        <end position="34"/>
    </location>
</feature>
<sequence>MPTISRFSRFRRSTQIAMALSAALGLVGGCSAQAAPPGPAGGTFQLWQDAAIFTAVEQLLMASGAGQQLSVEMYEFGRQDLAEALLAARARGAQVRLIVDRTVPASARVADWLAARGLRVRAYPVDDRAFQIDHVKLVLAPGAALVTGMNWGDTSAANHDYGLETRAPPVLERLRQIFEQDWSIAGGTPAPVTTRSSGPVLQTTPGEEVRQALLNAIGSAGHSIVGEIFTLTDPEVVAAFGLAHRRGVQVRLLLDPSQEVNLAAYRVLRSAGVSLAWFRLPPGVRLLHAKAALFDGRALLVGSANWSQGGLSVNHELDLLVADEAACSAFASRFEQDWQKAVSFG</sequence>